<accession>A0A6J6MYQ1</accession>
<feature type="domain" description="HTH cro/C1-type" evidence="2">
    <location>
        <begin position="7"/>
        <end position="67"/>
    </location>
</feature>
<dbReference type="InterPro" id="IPR010982">
    <property type="entry name" value="Lambda_DNA-bd_dom_sf"/>
</dbReference>
<dbReference type="Pfam" id="PF13413">
    <property type="entry name" value="HTH_25"/>
    <property type="match status" value="1"/>
</dbReference>
<evidence type="ECO:0000259" key="2">
    <source>
        <dbReference type="PROSITE" id="PS50943"/>
    </source>
</evidence>
<evidence type="ECO:0000313" key="4">
    <source>
        <dbReference type="EMBL" id="CAB5071067.1"/>
    </source>
</evidence>
<keyword evidence="1" id="KW-1133">Transmembrane helix</keyword>
<dbReference type="PROSITE" id="PS50943">
    <property type="entry name" value="HTH_CROC1"/>
    <property type="match status" value="1"/>
</dbReference>
<protein>
    <submittedName>
        <fullName evidence="3">Unannotated protein</fullName>
    </submittedName>
</protein>
<dbReference type="PANTHER" id="PTHR34475:SF1">
    <property type="entry name" value="CYTOSKELETON PROTEIN RODZ"/>
    <property type="match status" value="1"/>
</dbReference>
<dbReference type="Gene3D" id="1.10.260.40">
    <property type="entry name" value="lambda repressor-like DNA-binding domains"/>
    <property type="match status" value="1"/>
</dbReference>
<dbReference type="EMBL" id="CAEZXB010000019">
    <property type="protein sequence ID" value="CAB4679471.1"/>
    <property type="molecule type" value="Genomic_DNA"/>
</dbReference>
<dbReference type="InterPro" id="IPR001387">
    <property type="entry name" value="Cro/C1-type_HTH"/>
</dbReference>
<dbReference type="SUPFAM" id="SSF47413">
    <property type="entry name" value="lambda repressor-like DNA-binding domains"/>
    <property type="match status" value="1"/>
</dbReference>
<gene>
    <name evidence="3" type="ORF">UFOPK2342_01034</name>
    <name evidence="4" type="ORF">UFOPK4367_00078</name>
</gene>
<sequence>MTVGAQIAQARIAAGLSLAEVAAKVRLRNSVLAAIESDNFHPCGGEVYARGHVRSIASVLGMNVDELMVDFGLQVKPAVSALGEMASMLQSEKRTLPWAPIMAAAAVVIAGVVGFSLFVGGKNPVIISRANSTLAASVSTDQATAAALPSASEATALITDDVTVVITAISDSSWIAITSDSGTQLFAGILKKGSTKEFHDPQHLRVVIGNAGAVTLAVNGKKLGTPGGSREVLHFDFGTGDPTQG</sequence>
<dbReference type="Pfam" id="PF13464">
    <property type="entry name" value="RodZ_C"/>
    <property type="match status" value="1"/>
</dbReference>
<dbReference type="InterPro" id="IPR025194">
    <property type="entry name" value="RodZ-like_C"/>
</dbReference>
<dbReference type="InterPro" id="IPR050400">
    <property type="entry name" value="Bact_Cytoskel_RodZ"/>
</dbReference>
<dbReference type="EMBL" id="CAFBRC010000003">
    <property type="protein sequence ID" value="CAB5071067.1"/>
    <property type="molecule type" value="Genomic_DNA"/>
</dbReference>
<keyword evidence="1" id="KW-0472">Membrane</keyword>
<evidence type="ECO:0000256" key="1">
    <source>
        <dbReference type="SAM" id="Phobius"/>
    </source>
</evidence>
<dbReference type="GO" id="GO:0003677">
    <property type="term" value="F:DNA binding"/>
    <property type="evidence" value="ECO:0007669"/>
    <property type="project" value="InterPro"/>
</dbReference>
<proteinExistence type="predicted"/>
<name>A0A6J6MYQ1_9ZZZZ</name>
<organism evidence="3">
    <name type="scientific">freshwater metagenome</name>
    <dbReference type="NCBI Taxonomy" id="449393"/>
    <lineage>
        <taxon>unclassified sequences</taxon>
        <taxon>metagenomes</taxon>
        <taxon>ecological metagenomes</taxon>
    </lineage>
</organism>
<dbReference type="PANTHER" id="PTHR34475">
    <property type="match status" value="1"/>
</dbReference>
<evidence type="ECO:0000313" key="3">
    <source>
        <dbReference type="EMBL" id="CAB4679471.1"/>
    </source>
</evidence>
<feature type="transmembrane region" description="Helical" evidence="1">
    <location>
        <begin position="98"/>
        <end position="119"/>
    </location>
</feature>
<keyword evidence="1" id="KW-0812">Transmembrane</keyword>
<dbReference type="CDD" id="cd00093">
    <property type="entry name" value="HTH_XRE"/>
    <property type="match status" value="1"/>
</dbReference>
<reference evidence="3" key="1">
    <citation type="submission" date="2020-05" db="EMBL/GenBank/DDBJ databases">
        <authorList>
            <person name="Chiriac C."/>
            <person name="Salcher M."/>
            <person name="Ghai R."/>
            <person name="Kavagutti S V."/>
        </authorList>
    </citation>
    <scope>NUCLEOTIDE SEQUENCE</scope>
</reference>
<dbReference type="SMART" id="SM00530">
    <property type="entry name" value="HTH_XRE"/>
    <property type="match status" value="1"/>
</dbReference>
<dbReference type="AlphaFoldDB" id="A0A6J6MYQ1"/>